<dbReference type="RefSeq" id="XP_003057303.1">
    <property type="nucleotide sequence ID" value="XM_003057257.1"/>
</dbReference>
<dbReference type="Pfam" id="PF05755">
    <property type="entry name" value="REF"/>
    <property type="match status" value="1"/>
</dbReference>
<protein>
    <submittedName>
        <fullName evidence="2">Uncharacterized protein</fullName>
    </submittedName>
</protein>
<dbReference type="GeneID" id="9682287"/>
<name>C1MLZ0_MICPC</name>
<gene>
    <name evidence="2" type="ORF">MICPUCDRAFT_56316</name>
</gene>
<dbReference type="Proteomes" id="UP000001876">
    <property type="component" value="Unassembled WGS sequence"/>
</dbReference>
<reference evidence="2 3" key="1">
    <citation type="journal article" date="2009" name="Science">
        <title>Green evolution and dynamic adaptations revealed by genomes of the marine picoeukaryotes Micromonas.</title>
        <authorList>
            <person name="Worden A.Z."/>
            <person name="Lee J.H."/>
            <person name="Mock T."/>
            <person name="Rouze P."/>
            <person name="Simmons M.P."/>
            <person name="Aerts A.L."/>
            <person name="Allen A.E."/>
            <person name="Cuvelier M.L."/>
            <person name="Derelle E."/>
            <person name="Everett M.V."/>
            <person name="Foulon E."/>
            <person name="Grimwood J."/>
            <person name="Gundlach H."/>
            <person name="Henrissat B."/>
            <person name="Napoli C."/>
            <person name="McDonald S.M."/>
            <person name="Parker M.S."/>
            <person name="Rombauts S."/>
            <person name="Salamov A."/>
            <person name="Von Dassow P."/>
            <person name="Badger J.H."/>
            <person name="Coutinho P.M."/>
            <person name="Demir E."/>
            <person name="Dubchak I."/>
            <person name="Gentemann C."/>
            <person name="Eikrem W."/>
            <person name="Gready J.E."/>
            <person name="John U."/>
            <person name="Lanier W."/>
            <person name="Lindquist E.A."/>
            <person name="Lucas S."/>
            <person name="Mayer K.F."/>
            <person name="Moreau H."/>
            <person name="Not F."/>
            <person name="Otillar R."/>
            <person name="Panaud O."/>
            <person name="Pangilinan J."/>
            <person name="Paulsen I."/>
            <person name="Piegu B."/>
            <person name="Poliakov A."/>
            <person name="Robbens S."/>
            <person name="Schmutz J."/>
            <person name="Toulza E."/>
            <person name="Wyss T."/>
            <person name="Zelensky A."/>
            <person name="Zhou K."/>
            <person name="Armbrust E.V."/>
            <person name="Bhattacharya D."/>
            <person name="Goodenough U.W."/>
            <person name="Van de Peer Y."/>
            <person name="Grigoriev I.V."/>
        </authorList>
    </citation>
    <scope>NUCLEOTIDE SEQUENCE [LARGE SCALE GENOMIC DNA]</scope>
    <source>
        <strain evidence="2 3">CCMP1545</strain>
    </source>
</reference>
<dbReference type="InterPro" id="IPR008802">
    <property type="entry name" value="REF"/>
</dbReference>
<accession>C1MLZ0</accession>
<dbReference type="KEGG" id="mpp:MICPUCDRAFT_56316"/>
<proteinExistence type="inferred from homology"/>
<dbReference type="STRING" id="564608.C1MLZ0"/>
<sequence>MAAVAQTPTDLKRLAFVESAAANSFAYVTGTTAFAKACGYYTSAKETNALKGSITKIEDLIKSYGAPVVSKVSEKYPGYITTVDEKVDTAVSMLQSIWDTRIAPSAPVAYAKNVYAAAPGKVEELNAMREEYFKKIEATLETLKARAVKLPTELTCAITAAIAEARAKIDDAQLFERVKAAYETVLKYPAVVAAVEKATPVAARAVEIGTPYYNKAVEVAGPYVTKVGNVAAPYVKPIMDRMYPPAAAKEMKSPEKKYPSPKNLD</sequence>
<dbReference type="AlphaFoldDB" id="C1MLZ0"/>
<dbReference type="OrthoDB" id="1905464at2759"/>
<organism evidence="3">
    <name type="scientific">Micromonas pusilla (strain CCMP1545)</name>
    <name type="common">Picoplanktonic green alga</name>
    <dbReference type="NCBI Taxonomy" id="564608"/>
    <lineage>
        <taxon>Eukaryota</taxon>
        <taxon>Viridiplantae</taxon>
        <taxon>Chlorophyta</taxon>
        <taxon>Mamiellophyceae</taxon>
        <taxon>Mamiellales</taxon>
        <taxon>Mamiellaceae</taxon>
        <taxon>Micromonas</taxon>
    </lineage>
</organism>
<keyword evidence="3" id="KW-1185">Reference proteome</keyword>
<dbReference type="EMBL" id="GG663737">
    <property type="protein sequence ID" value="EEH58948.1"/>
    <property type="molecule type" value="Genomic_DNA"/>
</dbReference>
<comment type="similarity">
    <text evidence="1">Belongs to the REF/SRPP family.</text>
</comment>
<evidence type="ECO:0000313" key="2">
    <source>
        <dbReference type="EMBL" id="EEH58948.1"/>
    </source>
</evidence>
<evidence type="ECO:0000256" key="1">
    <source>
        <dbReference type="ARBA" id="ARBA00009737"/>
    </source>
</evidence>
<dbReference type="OMA" id="AMIEATY"/>
<evidence type="ECO:0000313" key="3">
    <source>
        <dbReference type="Proteomes" id="UP000001876"/>
    </source>
</evidence>